<dbReference type="InterPro" id="IPR029069">
    <property type="entry name" value="HotDog_dom_sf"/>
</dbReference>
<dbReference type="InParanoid" id="F0Y490"/>
<organism evidence="5">
    <name type="scientific">Aureococcus anophagefferens</name>
    <name type="common">Harmful bloom alga</name>
    <dbReference type="NCBI Taxonomy" id="44056"/>
    <lineage>
        <taxon>Eukaryota</taxon>
        <taxon>Sar</taxon>
        <taxon>Stramenopiles</taxon>
        <taxon>Ochrophyta</taxon>
        <taxon>Pelagophyceae</taxon>
        <taxon>Pelagomonadales</taxon>
        <taxon>Pelagomonadaceae</taxon>
        <taxon>Aureococcus</taxon>
    </lineage>
</organism>
<dbReference type="Gene3D" id="3.10.129.10">
    <property type="entry name" value="Hotdog Thioesterase"/>
    <property type="match status" value="1"/>
</dbReference>
<dbReference type="Proteomes" id="UP000002729">
    <property type="component" value="Unassembled WGS sequence"/>
</dbReference>
<keyword evidence="2" id="KW-0378">Hydrolase</keyword>
<dbReference type="InterPro" id="IPR006683">
    <property type="entry name" value="Thioestr_dom"/>
</dbReference>
<dbReference type="RefSeq" id="XP_009035233.1">
    <property type="nucleotide sequence ID" value="XM_009036985.1"/>
</dbReference>
<name>F0Y490_AURAN</name>
<accession>F0Y490</accession>
<dbReference type="InterPro" id="IPR039298">
    <property type="entry name" value="ACOT13"/>
</dbReference>
<reference evidence="4 5" key="1">
    <citation type="journal article" date="2011" name="Proc. Natl. Acad. Sci. U.S.A.">
        <title>Niche of harmful alga Aureococcus anophagefferens revealed through ecogenomics.</title>
        <authorList>
            <person name="Gobler C.J."/>
            <person name="Berry D.L."/>
            <person name="Dyhrman S.T."/>
            <person name="Wilhelm S.W."/>
            <person name="Salamov A."/>
            <person name="Lobanov A.V."/>
            <person name="Zhang Y."/>
            <person name="Collier J.L."/>
            <person name="Wurch L.L."/>
            <person name="Kustka A.B."/>
            <person name="Dill B.D."/>
            <person name="Shah M."/>
            <person name="VerBerkmoes N.C."/>
            <person name="Kuo A."/>
            <person name="Terry A."/>
            <person name="Pangilinan J."/>
            <person name="Lindquist E.A."/>
            <person name="Lucas S."/>
            <person name="Paulsen I.T."/>
            <person name="Hattenrath-Lehmann T.K."/>
            <person name="Talmage S.C."/>
            <person name="Walker E.A."/>
            <person name="Koch F."/>
            <person name="Burson A.M."/>
            <person name="Marcoval M.A."/>
            <person name="Tang Y.Z."/>
            <person name="Lecleir G.R."/>
            <person name="Coyne K.J."/>
            <person name="Berg G.M."/>
            <person name="Bertrand E.M."/>
            <person name="Saito M.A."/>
            <person name="Gladyshev V.N."/>
            <person name="Grigoriev I.V."/>
        </authorList>
    </citation>
    <scope>NUCLEOTIDE SEQUENCE [LARGE SCALE GENOMIC DNA]</scope>
    <source>
        <strain evidence="5">CCMP 1984</strain>
    </source>
</reference>
<dbReference type="PANTHER" id="PTHR21660">
    <property type="entry name" value="THIOESTERASE SUPERFAMILY MEMBER-RELATED"/>
    <property type="match status" value="1"/>
</dbReference>
<dbReference type="OrthoDB" id="46529at2759"/>
<evidence type="ECO:0000259" key="3">
    <source>
        <dbReference type="Pfam" id="PF03061"/>
    </source>
</evidence>
<sequence>LDASRSNFLASMHGGAIASLVDVATTVALVGRGGFPGASVSLDATYLAGCGPGDAVLAEATVLRAGRTLAFTECVLRRERDGAVMARACHVK</sequence>
<feature type="non-terminal residue" evidence="4">
    <location>
        <position position="1"/>
    </location>
</feature>
<proteinExistence type="inferred from homology"/>
<feature type="non-terminal residue" evidence="4">
    <location>
        <position position="92"/>
    </location>
</feature>
<dbReference type="SUPFAM" id="SSF54637">
    <property type="entry name" value="Thioesterase/thiol ester dehydrase-isomerase"/>
    <property type="match status" value="1"/>
</dbReference>
<feature type="domain" description="Thioesterase" evidence="3">
    <location>
        <begin position="11"/>
        <end position="82"/>
    </location>
</feature>
<evidence type="ECO:0000313" key="4">
    <source>
        <dbReference type="EMBL" id="EGB10435.1"/>
    </source>
</evidence>
<evidence type="ECO:0000256" key="2">
    <source>
        <dbReference type="ARBA" id="ARBA00022801"/>
    </source>
</evidence>
<dbReference type="CDD" id="cd03443">
    <property type="entry name" value="PaaI_thioesterase"/>
    <property type="match status" value="1"/>
</dbReference>
<dbReference type="Pfam" id="PF03061">
    <property type="entry name" value="4HBT"/>
    <property type="match status" value="1"/>
</dbReference>
<dbReference type="EMBL" id="GL833124">
    <property type="protein sequence ID" value="EGB10435.1"/>
    <property type="molecule type" value="Genomic_DNA"/>
</dbReference>
<dbReference type="GeneID" id="20218690"/>
<dbReference type="GO" id="GO:0047617">
    <property type="term" value="F:fatty acyl-CoA hydrolase activity"/>
    <property type="evidence" value="ECO:0007669"/>
    <property type="project" value="InterPro"/>
</dbReference>
<keyword evidence="5" id="KW-1185">Reference proteome</keyword>
<evidence type="ECO:0000256" key="1">
    <source>
        <dbReference type="ARBA" id="ARBA00008324"/>
    </source>
</evidence>
<comment type="similarity">
    <text evidence="1">Belongs to the thioesterase PaaI family.</text>
</comment>
<gene>
    <name evidence="4" type="ORF">AURANDRAFT_16583</name>
</gene>
<dbReference type="AlphaFoldDB" id="F0Y490"/>
<dbReference type="eggNOG" id="KOG3328">
    <property type="taxonomic scope" value="Eukaryota"/>
</dbReference>
<evidence type="ECO:0000313" key="5">
    <source>
        <dbReference type="Proteomes" id="UP000002729"/>
    </source>
</evidence>
<dbReference type="PANTHER" id="PTHR21660:SF1">
    <property type="entry name" value="ACYL-COENZYME A THIOESTERASE 13"/>
    <property type="match status" value="1"/>
</dbReference>
<protein>
    <recommendedName>
        <fullName evidence="3">Thioesterase domain-containing protein</fullName>
    </recommendedName>
</protein>
<dbReference type="KEGG" id="aaf:AURANDRAFT_16583"/>